<dbReference type="Proteomes" id="UP000267017">
    <property type="component" value="Unassembled WGS sequence"/>
</dbReference>
<evidence type="ECO:0000313" key="4">
    <source>
        <dbReference type="Proteomes" id="UP000267017"/>
    </source>
</evidence>
<dbReference type="InterPro" id="IPR029149">
    <property type="entry name" value="Creatin/AminoP/Spt16_N"/>
</dbReference>
<dbReference type="InterPro" id="IPR036005">
    <property type="entry name" value="Creatinase/aminopeptidase-like"/>
</dbReference>
<dbReference type="AlphaFoldDB" id="A0A3P3U4H3"/>
<dbReference type="Pfam" id="PF00557">
    <property type="entry name" value="Peptidase_M24"/>
    <property type="match status" value="1"/>
</dbReference>
<dbReference type="OrthoDB" id="9806388at2"/>
<comment type="caution">
    <text evidence="3">The sequence shown here is derived from an EMBL/GenBank/DDBJ whole genome shotgun (WGS) entry which is preliminary data.</text>
</comment>
<dbReference type="PANTHER" id="PTHR46112">
    <property type="entry name" value="AMINOPEPTIDASE"/>
    <property type="match status" value="1"/>
</dbReference>
<sequence length="359" mass="40450">MKRIERLLNKMAAENLPAIYVSNPKNVRYLCGFTGEDSTLLLIENAVFFITDRRYVEQARAELSNPIQIVCWTQSLLAEAAEIIRKHHIEEVGFEGAHLSYSDGELFKTLVQVKTRIADGWVEEFRAVKDEDEIRKTIEAVKIADRTFMHILNFIRPGLSEKQVATEMEHFMKQNGSEKTSFETIVSSGIRSAYPHGEASEKVIELGDMVILDFGATFQGYASDMTRTVAVGEPNPSLAEMYDLVLEAELAGVNAIRHGIKSNELDSMIRSPFVRENMNERFNHGAGHSIGLDIHEAPYISYRSEHEFVENTIMTIEPGLYLPGIGGVRIEDDVLVGKKQSRVLTKSPKRDLIILPFFA</sequence>
<keyword evidence="3" id="KW-0378">Hydrolase</keyword>
<dbReference type="InterPro" id="IPR050659">
    <property type="entry name" value="Peptidase_M24B"/>
</dbReference>
<reference evidence="3 4" key="1">
    <citation type="submission" date="2018-11" db="EMBL/GenBank/DDBJ databases">
        <title>Genome sequencing of Paenibacillus sp. KCOM 3021 (= ChDC PVNT-B20).</title>
        <authorList>
            <person name="Kook J.-K."/>
            <person name="Park S.-N."/>
            <person name="Lim Y.K."/>
        </authorList>
    </citation>
    <scope>NUCLEOTIDE SEQUENCE [LARGE SCALE GENOMIC DNA]</scope>
    <source>
        <strain evidence="3 4">KCOM 3021</strain>
    </source>
</reference>
<dbReference type="CDD" id="cd01092">
    <property type="entry name" value="APP-like"/>
    <property type="match status" value="1"/>
</dbReference>
<accession>A0A3P3U4H3</accession>
<name>A0A3P3U4H3_9BACL</name>
<evidence type="ECO:0000259" key="1">
    <source>
        <dbReference type="Pfam" id="PF00557"/>
    </source>
</evidence>
<keyword evidence="3" id="KW-0645">Protease</keyword>
<gene>
    <name evidence="3" type="ORF">EHV15_20660</name>
</gene>
<dbReference type="Gene3D" id="3.40.350.10">
    <property type="entry name" value="Creatinase/prolidase N-terminal domain"/>
    <property type="match status" value="1"/>
</dbReference>
<feature type="domain" description="Peptidase M24" evidence="1">
    <location>
        <begin position="139"/>
        <end position="337"/>
    </location>
</feature>
<dbReference type="EMBL" id="RRCN01000001">
    <property type="protein sequence ID" value="RRJ65060.1"/>
    <property type="molecule type" value="Genomic_DNA"/>
</dbReference>
<dbReference type="SUPFAM" id="SSF53092">
    <property type="entry name" value="Creatinase/prolidase N-terminal domain"/>
    <property type="match status" value="1"/>
</dbReference>
<keyword evidence="4" id="KW-1185">Reference proteome</keyword>
<feature type="domain" description="Creatinase N-terminal" evidence="2">
    <location>
        <begin position="3"/>
        <end position="128"/>
    </location>
</feature>
<dbReference type="RefSeq" id="WP_128632860.1">
    <property type="nucleotide sequence ID" value="NZ_RRCN01000001.1"/>
</dbReference>
<dbReference type="Pfam" id="PF01321">
    <property type="entry name" value="Creatinase_N"/>
    <property type="match status" value="1"/>
</dbReference>
<dbReference type="SUPFAM" id="SSF55920">
    <property type="entry name" value="Creatinase/aminopeptidase"/>
    <property type="match status" value="1"/>
</dbReference>
<keyword evidence="3" id="KW-0031">Aminopeptidase</keyword>
<organism evidence="3 4">
    <name type="scientific">Paenibacillus oralis</name>
    <dbReference type="NCBI Taxonomy" id="2490856"/>
    <lineage>
        <taxon>Bacteria</taxon>
        <taxon>Bacillati</taxon>
        <taxon>Bacillota</taxon>
        <taxon>Bacilli</taxon>
        <taxon>Bacillales</taxon>
        <taxon>Paenibacillaceae</taxon>
        <taxon>Paenibacillus</taxon>
    </lineage>
</organism>
<proteinExistence type="predicted"/>
<dbReference type="GO" id="GO:0004177">
    <property type="term" value="F:aminopeptidase activity"/>
    <property type="evidence" value="ECO:0007669"/>
    <property type="project" value="UniProtKB-KW"/>
</dbReference>
<evidence type="ECO:0000259" key="2">
    <source>
        <dbReference type="Pfam" id="PF01321"/>
    </source>
</evidence>
<dbReference type="Gene3D" id="3.90.230.10">
    <property type="entry name" value="Creatinase/methionine aminopeptidase superfamily"/>
    <property type="match status" value="1"/>
</dbReference>
<protein>
    <submittedName>
        <fullName evidence="3">Aminopeptidase P family protein</fullName>
    </submittedName>
</protein>
<dbReference type="PANTHER" id="PTHR46112:SF3">
    <property type="entry name" value="AMINOPEPTIDASE YPDF"/>
    <property type="match status" value="1"/>
</dbReference>
<dbReference type="InterPro" id="IPR000994">
    <property type="entry name" value="Pept_M24"/>
</dbReference>
<dbReference type="InterPro" id="IPR000587">
    <property type="entry name" value="Creatinase_N"/>
</dbReference>
<evidence type="ECO:0000313" key="3">
    <source>
        <dbReference type="EMBL" id="RRJ65060.1"/>
    </source>
</evidence>